<evidence type="ECO:0000313" key="3">
    <source>
        <dbReference type="Proteomes" id="UP000002703"/>
    </source>
</evidence>
<evidence type="ECO:0000256" key="1">
    <source>
        <dbReference type="SAM" id="MobiDB-lite"/>
    </source>
</evidence>
<name>U5NRG6_CERS4</name>
<gene>
    <name evidence="2" type="ORF">RSP_7611</name>
</gene>
<dbReference type="KEGG" id="rsp:RSP_7611"/>
<sequence>MDWSQIERKWGEMARRVQPGSGLASNDTAPEATDAAQQTGDVGTPPAQTEGTTAMRPIRA</sequence>
<reference evidence="3" key="1">
    <citation type="submission" date="2005-09" db="EMBL/GenBank/DDBJ databases">
        <title>Complete sequence of chromosome 2 of Rhodobacter sphaeroides 2.4.1.</title>
        <authorList>
            <person name="Copeland A."/>
            <person name="Lucas S."/>
            <person name="Lapidus A."/>
            <person name="Barry K."/>
            <person name="Detter J.C."/>
            <person name="Glavina T."/>
            <person name="Hammon N."/>
            <person name="Israni S."/>
            <person name="Pitluck S."/>
            <person name="Richardson P."/>
            <person name="Mackenzie C."/>
            <person name="Choudhary M."/>
            <person name="Larimer F."/>
            <person name="Hauser L.J."/>
            <person name="Land M."/>
            <person name="Donohue T.J."/>
            <person name="Kaplan S."/>
        </authorList>
    </citation>
    <scope>NUCLEOTIDE SEQUENCE [LARGE SCALE GENOMIC DNA]</scope>
    <source>
        <strain evidence="3">ATCC 17023 / DSM 158 / JCM 6121 / CCUG 31486 / LMG 2827 / NBRC 12203 / NCIMB 8253 / ATH 2.4.1.</strain>
    </source>
</reference>
<feature type="compositionally biased region" description="Basic and acidic residues" evidence="1">
    <location>
        <begin position="1"/>
        <end position="15"/>
    </location>
</feature>
<organism evidence="2 3">
    <name type="scientific">Cereibacter sphaeroides (strain ATCC 17023 / DSM 158 / JCM 6121 / CCUG 31486 / LMG 2827 / NBRC 12203 / NCIMB 8253 / ATH 2.4.1.)</name>
    <name type="common">Rhodobacter sphaeroides</name>
    <dbReference type="NCBI Taxonomy" id="272943"/>
    <lineage>
        <taxon>Bacteria</taxon>
        <taxon>Pseudomonadati</taxon>
        <taxon>Pseudomonadota</taxon>
        <taxon>Alphaproteobacteria</taxon>
        <taxon>Rhodobacterales</taxon>
        <taxon>Paracoccaceae</taxon>
        <taxon>Cereibacter</taxon>
    </lineage>
</organism>
<accession>U5NRG6</accession>
<dbReference type="Proteomes" id="UP000002703">
    <property type="component" value="Chromosome 2"/>
</dbReference>
<dbReference type="EMBL" id="CP000144">
    <property type="protein sequence ID" value="AGY32469.1"/>
    <property type="molecule type" value="Genomic_DNA"/>
</dbReference>
<feature type="region of interest" description="Disordered" evidence="1">
    <location>
        <begin position="1"/>
        <end position="60"/>
    </location>
</feature>
<proteinExistence type="predicted"/>
<dbReference type="AlphaFoldDB" id="U5NRG6"/>
<keyword evidence="3" id="KW-1185">Reference proteome</keyword>
<protein>
    <submittedName>
        <fullName evidence="2">Uncharacterized protein</fullName>
    </submittedName>
</protein>
<feature type="compositionally biased region" description="Polar residues" evidence="1">
    <location>
        <begin position="35"/>
        <end position="52"/>
    </location>
</feature>
<dbReference type="EnsemblBacteria" id="AGY32469">
    <property type="protein sequence ID" value="AGY32469"/>
    <property type="gene ID" value="RSP_7611"/>
</dbReference>
<evidence type="ECO:0000313" key="2">
    <source>
        <dbReference type="EMBL" id="AGY32469.1"/>
    </source>
</evidence>